<dbReference type="PANTHER" id="PTHR37318">
    <property type="entry name" value="BSL7504 PROTEIN"/>
    <property type="match status" value="1"/>
</dbReference>
<dbReference type="OrthoDB" id="4952043at2"/>
<dbReference type="InterPro" id="IPR027395">
    <property type="entry name" value="WH_DNA-bd_dom"/>
</dbReference>
<gene>
    <name evidence="3" type="ORF">B4915_11575</name>
</gene>
<comment type="caution">
    <text evidence="3">The sequence shown here is derived from an EMBL/GenBank/DDBJ whole genome shotgun (WGS) entry which is preliminary data.</text>
</comment>
<evidence type="ECO:0000313" key="4">
    <source>
        <dbReference type="Proteomes" id="UP000238650"/>
    </source>
</evidence>
<sequence length="138" mass="14514">MTTPNTTGAGQPESKSGGHPRKELDSLIHSPVRFSLLAALRNLEDVDFRFLANLLEVSDSTLSQTITVLADADLVTVRKETVGRRTRTWVGITTTGRTAFEQHLATLQAIVDSGIPGSSGNKGNGGQAAASGQPGESQ</sequence>
<feature type="region of interest" description="Disordered" evidence="1">
    <location>
        <begin position="115"/>
        <end position="138"/>
    </location>
</feature>
<feature type="region of interest" description="Disordered" evidence="1">
    <location>
        <begin position="1"/>
        <end position="23"/>
    </location>
</feature>
<dbReference type="EMBL" id="MWZD01000019">
    <property type="protein sequence ID" value="PRI10480.1"/>
    <property type="molecule type" value="Genomic_DNA"/>
</dbReference>
<reference evidence="3 4" key="1">
    <citation type="journal article" date="2017" name="New Microbes New Infect">
        <title>Genome sequence of 'Leucobacter massiliensis' sp. nov. isolated from human pharynx after travel to the 2014 Hajj.</title>
        <authorList>
            <person name="Leangapichart T."/>
            <person name="Gautret P."/>
            <person name="Nguyen T.T."/>
            <person name="Armstrong N."/>
            <person name="Rolain J.M."/>
        </authorList>
    </citation>
    <scope>NUCLEOTIDE SEQUENCE [LARGE SCALE GENOMIC DNA]</scope>
    <source>
        <strain evidence="3 4">122RC15</strain>
    </source>
</reference>
<proteinExistence type="predicted"/>
<dbReference type="SUPFAM" id="SSF46785">
    <property type="entry name" value="Winged helix' DNA-binding domain"/>
    <property type="match status" value="1"/>
</dbReference>
<dbReference type="PANTHER" id="PTHR37318:SF1">
    <property type="entry name" value="BSL7504 PROTEIN"/>
    <property type="match status" value="1"/>
</dbReference>
<dbReference type="Gene3D" id="1.10.10.10">
    <property type="entry name" value="Winged helix-like DNA-binding domain superfamily/Winged helix DNA-binding domain"/>
    <property type="match status" value="1"/>
</dbReference>
<evidence type="ECO:0000259" key="2">
    <source>
        <dbReference type="Pfam" id="PF13601"/>
    </source>
</evidence>
<evidence type="ECO:0000313" key="3">
    <source>
        <dbReference type="EMBL" id="PRI10480.1"/>
    </source>
</evidence>
<name>A0A2S9QLK2_9MICO</name>
<dbReference type="AlphaFoldDB" id="A0A2S9QLK2"/>
<evidence type="ECO:0000256" key="1">
    <source>
        <dbReference type="SAM" id="MobiDB-lite"/>
    </source>
</evidence>
<protein>
    <recommendedName>
        <fullName evidence="2">Winged helix DNA-binding domain-containing protein</fullName>
    </recommendedName>
</protein>
<feature type="domain" description="Winged helix DNA-binding" evidence="2">
    <location>
        <begin position="32"/>
        <end position="111"/>
    </location>
</feature>
<accession>A0A2S9QLK2</accession>
<dbReference type="InterPro" id="IPR036390">
    <property type="entry name" value="WH_DNA-bd_sf"/>
</dbReference>
<dbReference type="InterPro" id="IPR036388">
    <property type="entry name" value="WH-like_DNA-bd_sf"/>
</dbReference>
<dbReference type="Proteomes" id="UP000238650">
    <property type="component" value="Unassembled WGS sequence"/>
</dbReference>
<dbReference type="RefSeq" id="WP_105806046.1">
    <property type="nucleotide sequence ID" value="NZ_MWZD01000019.1"/>
</dbReference>
<organism evidence="3 4">
    <name type="scientific">Leucobacter massiliensis</name>
    <dbReference type="NCBI Taxonomy" id="1686285"/>
    <lineage>
        <taxon>Bacteria</taxon>
        <taxon>Bacillati</taxon>
        <taxon>Actinomycetota</taxon>
        <taxon>Actinomycetes</taxon>
        <taxon>Micrococcales</taxon>
        <taxon>Microbacteriaceae</taxon>
        <taxon>Leucobacter</taxon>
    </lineage>
</organism>
<keyword evidence="4" id="KW-1185">Reference proteome</keyword>
<dbReference type="Pfam" id="PF13601">
    <property type="entry name" value="HTH_34"/>
    <property type="match status" value="1"/>
</dbReference>